<dbReference type="Proteomes" id="UP001530315">
    <property type="component" value="Unassembled WGS sequence"/>
</dbReference>
<gene>
    <name evidence="6" type="ORF">ACHAW5_001600</name>
</gene>
<keyword evidence="2" id="KW-0285">Flavoprotein</keyword>
<sequence length="107" mass="12001">MSPPLQLMTTPERAELDDILVREELEGTLSTFGGWFKLHYTVDHLPEGGWKYSTGFITKEMIQTHLPASASDGSTQILMCGPLPMVKFACIPNLEALGFKKTDYYVF</sequence>
<evidence type="ECO:0000256" key="1">
    <source>
        <dbReference type="ARBA" id="ARBA00001974"/>
    </source>
</evidence>
<reference evidence="6 7" key="1">
    <citation type="submission" date="2024-10" db="EMBL/GenBank/DDBJ databases">
        <title>Updated reference genomes for cyclostephanoid diatoms.</title>
        <authorList>
            <person name="Roberts W.R."/>
            <person name="Alverson A.J."/>
        </authorList>
    </citation>
    <scope>NUCLEOTIDE SEQUENCE [LARGE SCALE GENOMIC DNA]</scope>
    <source>
        <strain evidence="6 7">AJA276-08</strain>
    </source>
</reference>
<evidence type="ECO:0000256" key="3">
    <source>
        <dbReference type="ARBA" id="ARBA00022827"/>
    </source>
</evidence>
<name>A0ABD3P9H4_9STRA</name>
<evidence type="ECO:0000256" key="2">
    <source>
        <dbReference type="ARBA" id="ARBA00022630"/>
    </source>
</evidence>
<evidence type="ECO:0000259" key="5">
    <source>
        <dbReference type="Pfam" id="PF00175"/>
    </source>
</evidence>
<accession>A0ABD3P9H4</accession>
<dbReference type="EMBL" id="JALLAZ020000918">
    <property type="protein sequence ID" value="KAL3784733.1"/>
    <property type="molecule type" value="Genomic_DNA"/>
</dbReference>
<dbReference type="PANTHER" id="PTHR19370:SF185">
    <property type="entry name" value="NADH-CYTOCHROME B5 REDUCTASE"/>
    <property type="match status" value="1"/>
</dbReference>
<dbReference type="InterPro" id="IPR001834">
    <property type="entry name" value="CBR-like"/>
</dbReference>
<dbReference type="GO" id="GO:0016491">
    <property type="term" value="F:oxidoreductase activity"/>
    <property type="evidence" value="ECO:0007669"/>
    <property type="project" value="UniProtKB-KW"/>
</dbReference>
<organism evidence="6 7">
    <name type="scientific">Stephanodiscus triporus</name>
    <dbReference type="NCBI Taxonomy" id="2934178"/>
    <lineage>
        <taxon>Eukaryota</taxon>
        <taxon>Sar</taxon>
        <taxon>Stramenopiles</taxon>
        <taxon>Ochrophyta</taxon>
        <taxon>Bacillariophyta</taxon>
        <taxon>Coscinodiscophyceae</taxon>
        <taxon>Thalassiosirophycidae</taxon>
        <taxon>Stephanodiscales</taxon>
        <taxon>Stephanodiscaceae</taxon>
        <taxon>Stephanodiscus</taxon>
    </lineage>
</organism>
<keyword evidence="7" id="KW-1185">Reference proteome</keyword>
<comment type="cofactor">
    <cofactor evidence="1">
        <name>FAD</name>
        <dbReference type="ChEBI" id="CHEBI:57692"/>
    </cofactor>
</comment>
<comment type="caution">
    <text evidence="6">The sequence shown here is derived from an EMBL/GenBank/DDBJ whole genome shotgun (WGS) entry which is preliminary data.</text>
</comment>
<proteinExistence type="predicted"/>
<evidence type="ECO:0000256" key="4">
    <source>
        <dbReference type="ARBA" id="ARBA00023002"/>
    </source>
</evidence>
<dbReference type="InterPro" id="IPR039261">
    <property type="entry name" value="FNR_nucleotide-bd"/>
</dbReference>
<dbReference type="Pfam" id="PF00175">
    <property type="entry name" value="NAD_binding_1"/>
    <property type="match status" value="1"/>
</dbReference>
<dbReference type="Gene3D" id="3.40.50.80">
    <property type="entry name" value="Nucleotide-binding domain of ferredoxin-NADP reductase (FNR) module"/>
    <property type="match status" value="1"/>
</dbReference>
<feature type="domain" description="Oxidoreductase FAD/NAD(P)-binding" evidence="5">
    <location>
        <begin position="17"/>
        <end position="90"/>
    </location>
</feature>
<keyword evidence="4" id="KW-0560">Oxidoreductase</keyword>
<dbReference type="PANTHER" id="PTHR19370">
    <property type="entry name" value="NADH-CYTOCHROME B5 REDUCTASE"/>
    <property type="match status" value="1"/>
</dbReference>
<keyword evidence="3" id="KW-0274">FAD</keyword>
<dbReference type="AlphaFoldDB" id="A0ABD3P9H4"/>
<dbReference type="SUPFAM" id="SSF52343">
    <property type="entry name" value="Ferredoxin reductase-like, C-terminal NADP-linked domain"/>
    <property type="match status" value="1"/>
</dbReference>
<protein>
    <recommendedName>
        <fullName evidence="5">Oxidoreductase FAD/NAD(P)-binding domain-containing protein</fullName>
    </recommendedName>
</protein>
<evidence type="ECO:0000313" key="7">
    <source>
        <dbReference type="Proteomes" id="UP001530315"/>
    </source>
</evidence>
<evidence type="ECO:0000313" key="6">
    <source>
        <dbReference type="EMBL" id="KAL3784733.1"/>
    </source>
</evidence>
<dbReference type="InterPro" id="IPR001433">
    <property type="entry name" value="OxRdtase_FAD/NAD-bd"/>
</dbReference>